<organism evidence="6 7">
    <name type="scientific">Corynebacterium uterequi</name>
    <dbReference type="NCBI Taxonomy" id="1072256"/>
    <lineage>
        <taxon>Bacteria</taxon>
        <taxon>Bacillati</taxon>
        <taxon>Actinomycetota</taxon>
        <taxon>Actinomycetes</taxon>
        <taxon>Mycobacteriales</taxon>
        <taxon>Corynebacteriaceae</taxon>
        <taxon>Corynebacterium</taxon>
    </lineage>
</organism>
<evidence type="ECO:0000256" key="3">
    <source>
        <dbReference type="ARBA" id="ARBA00023306"/>
    </source>
</evidence>
<proteinExistence type="predicted"/>
<evidence type="ECO:0008006" key="8">
    <source>
        <dbReference type="Google" id="ProtNLM"/>
    </source>
</evidence>
<keyword evidence="2" id="KW-0717">Septation</keyword>
<feature type="region of interest" description="Disordered" evidence="5">
    <location>
        <begin position="23"/>
        <end position="55"/>
    </location>
</feature>
<dbReference type="PANTHER" id="PTHR35798:SF1">
    <property type="entry name" value="CELL DIVISION PROTEIN SEPF"/>
    <property type="match status" value="1"/>
</dbReference>
<accession>A0A0G3HJY4</accession>
<reference evidence="6 7" key="1">
    <citation type="journal article" date="2015" name="Genome Announc.">
        <title>Virulence Factor Genes Detected in the Complete Genome Sequence of Corynebacterium uterequi DSM 45634, Isolated from the Uterus of a Maiden Mare.</title>
        <authorList>
            <person name="Ruckert C."/>
            <person name="Kriete M."/>
            <person name="Jaenicke S."/>
            <person name="Winkler A."/>
            <person name="Tauch A."/>
        </authorList>
    </citation>
    <scope>NUCLEOTIDE SEQUENCE [LARGE SCALE GENOMIC DNA]</scope>
    <source>
        <strain evidence="6 7">DSM 45634</strain>
    </source>
</reference>
<dbReference type="AlphaFoldDB" id="A0A0G3HJY4"/>
<dbReference type="PANTHER" id="PTHR35798">
    <property type="entry name" value="CELL DIVISION PROTEIN SEPF"/>
    <property type="match status" value="1"/>
</dbReference>
<evidence type="ECO:0000256" key="2">
    <source>
        <dbReference type="ARBA" id="ARBA00023210"/>
    </source>
</evidence>
<evidence type="ECO:0000256" key="4">
    <source>
        <dbReference type="ARBA" id="ARBA00044936"/>
    </source>
</evidence>
<dbReference type="STRING" id="1072256.CUTER_07315"/>
<comment type="function">
    <text evidence="4">Cell division protein that is part of the divisome complex and is recruited early to the Z-ring. Probably stimulates Z-ring formation, perhaps through the cross-linking of FtsZ protofilaments. Its function overlaps with FtsA.</text>
</comment>
<reference evidence="7" key="2">
    <citation type="submission" date="2015-05" db="EMBL/GenBank/DDBJ databases">
        <title>Complete genome sequence of Corynebacterium uterequi DSM 45634, isolated from the uterus of a maiden mare.</title>
        <authorList>
            <person name="Ruckert C."/>
            <person name="Albersmeier A."/>
            <person name="Winkler A."/>
            <person name="Tauch A."/>
        </authorList>
    </citation>
    <scope>NUCLEOTIDE SEQUENCE [LARGE SCALE GENOMIC DNA]</scope>
    <source>
        <strain evidence="7">DSM 45634</strain>
    </source>
</reference>
<evidence type="ECO:0000313" key="6">
    <source>
        <dbReference type="EMBL" id="AKK11452.1"/>
    </source>
</evidence>
<keyword evidence="1" id="KW-0132">Cell division</keyword>
<name>A0A0G3HJY4_9CORY</name>
<evidence type="ECO:0000256" key="5">
    <source>
        <dbReference type="SAM" id="MobiDB-lite"/>
    </source>
</evidence>
<dbReference type="InterPro" id="IPR007561">
    <property type="entry name" value="Cell_div_SepF/SepF-rel"/>
</dbReference>
<dbReference type="Pfam" id="PF04472">
    <property type="entry name" value="SepF"/>
    <property type="match status" value="1"/>
</dbReference>
<dbReference type="EMBL" id="CP011546">
    <property type="protein sequence ID" value="AKK11452.1"/>
    <property type="molecule type" value="Genomic_DNA"/>
</dbReference>
<dbReference type="InterPro" id="IPR023052">
    <property type="entry name" value="Cell_div_SepF"/>
</dbReference>
<dbReference type="KEGG" id="cut:CUTER_07315"/>
<dbReference type="InterPro" id="IPR038594">
    <property type="entry name" value="SepF-like_sf"/>
</dbReference>
<gene>
    <name evidence="6" type="ORF">CUTER_07315</name>
</gene>
<protein>
    <recommendedName>
        <fullName evidence="8">Cell division protein SepF</fullName>
    </recommendedName>
</protein>
<sequence length="154" mass="17039">MSILKGAKEFFGLAPLDDERDDMYYDDEPAYPASNYRPSYQPERTYAPAPAPAPAPVRPIRREAAIVSVEPRTYQDAPEIGRPFADGDIVTFDLTHVDNASSKRLIDFAAGLCFALKGRMLKVGRNADTDRRVFAIIPAECDATEEELCRAVGI</sequence>
<keyword evidence="3" id="KW-0131">Cell cycle</keyword>
<dbReference type="PATRIC" id="fig|1072256.5.peg.1446"/>
<dbReference type="OrthoDB" id="3731101at2"/>
<dbReference type="GO" id="GO:0000917">
    <property type="term" value="P:division septum assembly"/>
    <property type="evidence" value="ECO:0007669"/>
    <property type="project" value="UniProtKB-KW"/>
</dbReference>
<keyword evidence="7" id="KW-1185">Reference proteome</keyword>
<evidence type="ECO:0000313" key="7">
    <source>
        <dbReference type="Proteomes" id="UP000035548"/>
    </source>
</evidence>
<dbReference type="Proteomes" id="UP000035548">
    <property type="component" value="Chromosome"/>
</dbReference>
<evidence type="ECO:0000256" key="1">
    <source>
        <dbReference type="ARBA" id="ARBA00022618"/>
    </source>
</evidence>
<dbReference type="Gene3D" id="3.30.110.150">
    <property type="entry name" value="SepF-like protein"/>
    <property type="match status" value="1"/>
</dbReference>
<dbReference type="RefSeq" id="WP_047259864.1">
    <property type="nucleotide sequence ID" value="NZ_CP011546.1"/>
</dbReference>